<dbReference type="InterPro" id="IPR052336">
    <property type="entry name" value="MlaD_Phospholipid_Transporter"/>
</dbReference>
<dbReference type="Pfam" id="PF02470">
    <property type="entry name" value="MlaD"/>
    <property type="match status" value="1"/>
</dbReference>
<dbReference type="Pfam" id="PF11887">
    <property type="entry name" value="Mce4_CUP1"/>
    <property type="match status" value="1"/>
</dbReference>
<evidence type="ECO:0000259" key="1">
    <source>
        <dbReference type="Pfam" id="PF02470"/>
    </source>
</evidence>
<organism evidence="3 4">
    <name type="scientific">Nocardioides agariphilus</name>
    <dbReference type="NCBI Taxonomy" id="433664"/>
    <lineage>
        <taxon>Bacteria</taxon>
        <taxon>Bacillati</taxon>
        <taxon>Actinomycetota</taxon>
        <taxon>Actinomycetes</taxon>
        <taxon>Propionibacteriales</taxon>
        <taxon>Nocardioidaceae</taxon>
        <taxon>Nocardioides</taxon>
    </lineage>
</organism>
<dbReference type="InterPro" id="IPR003399">
    <property type="entry name" value="Mce/MlaD"/>
</dbReference>
<accession>A0A930VKL1</accession>
<feature type="domain" description="Mammalian cell entry C-terminal" evidence="2">
    <location>
        <begin position="121"/>
        <end position="281"/>
    </location>
</feature>
<proteinExistence type="predicted"/>
<dbReference type="InterPro" id="IPR005693">
    <property type="entry name" value="Mce"/>
</dbReference>
<name>A0A930VKL1_9ACTN</name>
<reference evidence="3" key="1">
    <citation type="submission" date="2020-11" db="EMBL/GenBank/DDBJ databases">
        <title>Nocardioides cynanchi sp. nov., isolated from soil of rhizosphere of Cynanchum wilfordii.</title>
        <authorList>
            <person name="Lee J.-S."/>
            <person name="Suh M.K."/>
            <person name="Kim J.-S."/>
        </authorList>
    </citation>
    <scope>NUCLEOTIDE SEQUENCE</scope>
    <source>
        <strain evidence="3">KCTC 19276</strain>
    </source>
</reference>
<dbReference type="InterPro" id="IPR024516">
    <property type="entry name" value="Mce_C"/>
</dbReference>
<evidence type="ECO:0000313" key="3">
    <source>
        <dbReference type="EMBL" id="MBF4766553.1"/>
    </source>
</evidence>
<dbReference type="AlphaFoldDB" id="A0A930VKL1"/>
<keyword evidence="4" id="KW-1185">Reference proteome</keyword>
<evidence type="ECO:0000313" key="4">
    <source>
        <dbReference type="Proteomes" id="UP000660668"/>
    </source>
</evidence>
<dbReference type="Proteomes" id="UP000660668">
    <property type="component" value="Unassembled WGS sequence"/>
</dbReference>
<dbReference type="NCBIfam" id="TIGR00996">
    <property type="entry name" value="Mtu_fam_mce"/>
    <property type="match status" value="1"/>
</dbReference>
<evidence type="ECO:0000259" key="2">
    <source>
        <dbReference type="Pfam" id="PF11887"/>
    </source>
</evidence>
<gene>
    <name evidence="3" type="ORF">ISU10_02080</name>
</gene>
<dbReference type="RefSeq" id="WP_194694712.1">
    <property type="nucleotide sequence ID" value="NZ_JADKPO010000002.1"/>
</dbReference>
<dbReference type="EMBL" id="JADKPO010000002">
    <property type="protein sequence ID" value="MBF4766553.1"/>
    <property type="molecule type" value="Genomic_DNA"/>
</dbReference>
<protein>
    <submittedName>
        <fullName evidence="3">MCE family protein</fullName>
    </submittedName>
</protein>
<dbReference type="GO" id="GO:0005576">
    <property type="term" value="C:extracellular region"/>
    <property type="evidence" value="ECO:0007669"/>
    <property type="project" value="TreeGrafter"/>
</dbReference>
<dbReference type="PANTHER" id="PTHR33371">
    <property type="entry name" value="INTERMEMBRANE PHOSPHOLIPID TRANSPORT SYSTEM BINDING PROTEIN MLAD-RELATED"/>
    <property type="match status" value="1"/>
</dbReference>
<dbReference type="PANTHER" id="PTHR33371:SF15">
    <property type="entry name" value="LIPOPROTEIN LPRN"/>
    <property type="match status" value="1"/>
</dbReference>
<dbReference type="PROSITE" id="PS51257">
    <property type="entry name" value="PROKAR_LIPOPROTEIN"/>
    <property type="match status" value="1"/>
</dbReference>
<sequence>MTRLRLLLLALVGSLTISGCGFDVYKLPLPGGTDVGSDPITVHVMFRDVLDLVPQSTVKVNDVSVGKVTDVRLDGFTADVTVQLRKDTLLPDNAVATIRQTSLLGEKFVSLAAPETGASNELLQSGDVIDLDHSGRNPEVEEVLGALSLLLNGGGVAQLRTIARELNTALEGREGTARSALDQIRTLMTQLDDHRADIVNAIDKLNDLAVSVNKQRDSIDAALDELPSALRSIDKQRDDLVRLLKALSRLSDVGVRVISASKAATIDSLQQLSPVLSQIAASGDDFVNAFNVFLTYPFVDEVVGRDPQVARNLHMGDYTNLSITLDLDIDTGATLPTGLPTGLPTLPTDLPTKLPTILDPTVILNDVLACLRSGSLSSPECAKVLASPQKLLQLREECAKQENDDRAVCKQLALIPGLPTGDGMPTLLPTIPGLPRAGVGQQSRTLDFGARGPTYEQLMALYDPALVSLLVPGMVPVEEAGR</sequence>
<comment type="caution">
    <text evidence="3">The sequence shown here is derived from an EMBL/GenBank/DDBJ whole genome shotgun (WGS) entry which is preliminary data.</text>
</comment>
<feature type="domain" description="Mce/MlaD" evidence="1">
    <location>
        <begin position="39"/>
        <end position="112"/>
    </location>
</feature>